<dbReference type="RefSeq" id="WP_170296277.1">
    <property type="nucleotide sequence ID" value="NZ_BAABFX010000010.1"/>
</dbReference>
<proteinExistence type="predicted"/>
<comment type="caution">
    <text evidence="1">The sequence shown here is derived from an EMBL/GenBank/DDBJ whole genome shotgun (WGS) entry which is preliminary data.</text>
</comment>
<protein>
    <submittedName>
        <fullName evidence="1">DUF4177 domain-containing protein</fullName>
    </submittedName>
</protein>
<organism evidence="1 2">
    <name type="scientific">Ornithinibacter aureus</name>
    <dbReference type="NCBI Taxonomy" id="622664"/>
    <lineage>
        <taxon>Bacteria</taxon>
        <taxon>Bacillati</taxon>
        <taxon>Actinomycetota</taxon>
        <taxon>Actinomycetes</taxon>
        <taxon>Micrococcales</taxon>
        <taxon>Intrasporangiaceae</taxon>
        <taxon>Ornithinibacter</taxon>
    </lineage>
</organism>
<name>A0ABP8JES8_9MICO</name>
<reference evidence="2" key="1">
    <citation type="journal article" date="2019" name="Int. J. Syst. Evol. Microbiol.">
        <title>The Global Catalogue of Microorganisms (GCM) 10K type strain sequencing project: providing services to taxonomists for standard genome sequencing and annotation.</title>
        <authorList>
            <consortium name="The Broad Institute Genomics Platform"/>
            <consortium name="The Broad Institute Genome Sequencing Center for Infectious Disease"/>
            <person name="Wu L."/>
            <person name="Ma J."/>
        </authorList>
    </citation>
    <scope>NUCLEOTIDE SEQUENCE [LARGE SCALE GENOMIC DNA]</scope>
    <source>
        <strain evidence="2">JCM 17738</strain>
    </source>
</reference>
<sequence length="50" mass="5631">MTTYEYATVPLVVHATKQILDQWGADGWDLVQVLVMPEGNLVAYLKRPKA</sequence>
<dbReference type="Proteomes" id="UP001500390">
    <property type="component" value="Unassembled WGS sequence"/>
</dbReference>
<accession>A0ABP8JES8</accession>
<gene>
    <name evidence="1" type="ORF">GCM10023153_06120</name>
</gene>
<evidence type="ECO:0000313" key="1">
    <source>
        <dbReference type="EMBL" id="GAA4389657.1"/>
    </source>
</evidence>
<dbReference type="EMBL" id="BAABFX010000010">
    <property type="protein sequence ID" value="GAA4389657.1"/>
    <property type="molecule type" value="Genomic_DNA"/>
</dbReference>
<keyword evidence="2" id="KW-1185">Reference proteome</keyword>
<evidence type="ECO:0000313" key="2">
    <source>
        <dbReference type="Proteomes" id="UP001500390"/>
    </source>
</evidence>